<keyword evidence="3" id="KW-1185">Reference proteome</keyword>
<dbReference type="OrthoDB" id="9441981at2759"/>
<name>A0A8C6ZQM9_NOTPE</name>
<reference evidence="2" key="1">
    <citation type="submission" date="2025-08" db="UniProtKB">
        <authorList>
            <consortium name="Ensembl"/>
        </authorList>
    </citation>
    <scope>IDENTIFICATION</scope>
</reference>
<dbReference type="RefSeq" id="XP_025904181.1">
    <property type="nucleotide sequence ID" value="XM_026048396.1"/>
</dbReference>
<dbReference type="PANTHER" id="PTHR35822">
    <property type="entry name" value="SPERMATOGENESIS-ASSOCIATED PROTEIN 45"/>
    <property type="match status" value="1"/>
</dbReference>
<proteinExistence type="predicted"/>
<feature type="compositionally biased region" description="Basic and acidic residues" evidence="1">
    <location>
        <begin position="48"/>
        <end position="58"/>
    </location>
</feature>
<dbReference type="KEGG" id="npd:112955123"/>
<evidence type="ECO:0000313" key="3">
    <source>
        <dbReference type="Proteomes" id="UP000694420"/>
    </source>
</evidence>
<evidence type="ECO:0000256" key="1">
    <source>
        <dbReference type="SAM" id="MobiDB-lite"/>
    </source>
</evidence>
<dbReference type="Ensembl" id="ENSNPET00000017590.1">
    <property type="protein sequence ID" value="ENSNPEP00000017167.1"/>
    <property type="gene ID" value="ENSNPEG00000012785.1"/>
</dbReference>
<dbReference type="PANTHER" id="PTHR35822:SF1">
    <property type="entry name" value="SPERMATOGENESIS-ASSOCIATED PROTEIN 45"/>
    <property type="match status" value="1"/>
</dbReference>
<organism evidence="2 3">
    <name type="scientific">Nothoprocta perdicaria</name>
    <name type="common">Chilean tinamou</name>
    <name type="synonym">Crypturus perdicarius</name>
    <dbReference type="NCBI Taxonomy" id="30464"/>
    <lineage>
        <taxon>Eukaryota</taxon>
        <taxon>Metazoa</taxon>
        <taxon>Chordata</taxon>
        <taxon>Craniata</taxon>
        <taxon>Vertebrata</taxon>
        <taxon>Euteleostomi</taxon>
        <taxon>Archelosauria</taxon>
        <taxon>Archosauria</taxon>
        <taxon>Dinosauria</taxon>
        <taxon>Saurischia</taxon>
        <taxon>Theropoda</taxon>
        <taxon>Coelurosauria</taxon>
        <taxon>Aves</taxon>
        <taxon>Palaeognathae</taxon>
        <taxon>Tinamiformes</taxon>
        <taxon>Tinamidae</taxon>
        <taxon>Nothoprocta</taxon>
    </lineage>
</organism>
<feature type="region of interest" description="Disordered" evidence="1">
    <location>
        <begin position="41"/>
        <end position="60"/>
    </location>
</feature>
<protein>
    <submittedName>
        <fullName evidence="2">Spermatosis associated 45</fullName>
    </submittedName>
</protein>
<dbReference type="InterPro" id="IPR038806">
    <property type="entry name" value="SPATA45"/>
</dbReference>
<evidence type="ECO:0000313" key="2">
    <source>
        <dbReference type="Ensembl" id="ENSNPEP00000017167.1"/>
    </source>
</evidence>
<dbReference type="Proteomes" id="UP000694420">
    <property type="component" value="Unplaced"/>
</dbReference>
<gene>
    <name evidence="2" type="primary">SPATA45</name>
</gene>
<accession>A0A8C6ZQM9</accession>
<reference evidence="2" key="2">
    <citation type="submission" date="2025-09" db="UniProtKB">
        <authorList>
            <consortium name="Ensembl"/>
        </authorList>
    </citation>
    <scope>IDENTIFICATION</scope>
</reference>
<dbReference type="GeneID" id="112955123"/>
<dbReference type="CTD" id="149643"/>
<dbReference type="AlphaFoldDB" id="A0A8C6ZQM9"/>
<sequence length="86" mass="10054">MSEAAKKHVIALNTEKEPARLVKGRNDSIWLRAERRHFPQSNRGSLEISREKEPEPDSGRSSWIEVTCLYHKEKRHFPERNNAIFG</sequence>